<dbReference type="PROSITE" id="PS50850">
    <property type="entry name" value="MFS"/>
    <property type="match status" value="1"/>
</dbReference>
<dbReference type="InterPro" id="IPR036259">
    <property type="entry name" value="MFS_trans_sf"/>
</dbReference>
<feature type="region of interest" description="Disordered" evidence="8">
    <location>
        <begin position="556"/>
        <end position="576"/>
    </location>
</feature>
<feature type="transmembrane region" description="Helical" evidence="9">
    <location>
        <begin position="321"/>
        <end position="343"/>
    </location>
</feature>
<comment type="similarity">
    <text evidence="2 7">Belongs to the major facilitator superfamily. Sugar transporter (TC 2.A.1.1) family.</text>
</comment>
<feature type="transmembrane region" description="Helical" evidence="9">
    <location>
        <begin position="358"/>
        <end position="380"/>
    </location>
</feature>
<dbReference type="AlphaFoldDB" id="A0A9P8C0F1"/>
<dbReference type="PRINTS" id="PR00171">
    <property type="entry name" value="SUGRTRNSPORT"/>
</dbReference>
<evidence type="ECO:0000313" key="11">
    <source>
        <dbReference type="EMBL" id="KAG9229318.1"/>
    </source>
</evidence>
<organism evidence="11 12">
    <name type="scientific">Amylocarpus encephaloides</name>
    <dbReference type="NCBI Taxonomy" id="45428"/>
    <lineage>
        <taxon>Eukaryota</taxon>
        <taxon>Fungi</taxon>
        <taxon>Dikarya</taxon>
        <taxon>Ascomycota</taxon>
        <taxon>Pezizomycotina</taxon>
        <taxon>Leotiomycetes</taxon>
        <taxon>Helotiales</taxon>
        <taxon>Helotiales incertae sedis</taxon>
        <taxon>Amylocarpus</taxon>
    </lineage>
</organism>
<feature type="domain" description="Major facilitator superfamily (MFS) profile" evidence="10">
    <location>
        <begin position="39"/>
        <end position="512"/>
    </location>
</feature>
<dbReference type="InterPro" id="IPR003663">
    <property type="entry name" value="Sugar/inositol_transpt"/>
</dbReference>
<feature type="transmembrane region" description="Helical" evidence="9">
    <location>
        <begin position="34"/>
        <end position="52"/>
    </location>
</feature>
<dbReference type="PANTHER" id="PTHR48022:SF20">
    <property type="entry name" value="MAJOR FACILITATOR SUPERFAMILY (MFS) PROFILE DOMAIN-CONTAINING PROTEIN-RELATED"/>
    <property type="match status" value="1"/>
</dbReference>
<dbReference type="OrthoDB" id="8120565at2759"/>
<dbReference type="Gene3D" id="1.20.1250.20">
    <property type="entry name" value="MFS general substrate transporter like domains"/>
    <property type="match status" value="1"/>
</dbReference>
<evidence type="ECO:0000256" key="4">
    <source>
        <dbReference type="ARBA" id="ARBA00022692"/>
    </source>
</evidence>
<feature type="compositionally biased region" description="Basic and acidic residues" evidence="8">
    <location>
        <begin position="561"/>
        <end position="576"/>
    </location>
</feature>
<comment type="subcellular location">
    <subcellularLocation>
        <location evidence="1">Membrane</location>
        <topology evidence="1">Multi-pass membrane protein</topology>
    </subcellularLocation>
</comment>
<keyword evidence="3 7" id="KW-0813">Transport</keyword>
<comment type="caution">
    <text evidence="11">The sequence shown here is derived from an EMBL/GenBank/DDBJ whole genome shotgun (WGS) entry which is preliminary data.</text>
</comment>
<dbReference type="PROSITE" id="PS00217">
    <property type="entry name" value="SUGAR_TRANSPORT_2"/>
    <property type="match status" value="1"/>
</dbReference>
<dbReference type="Pfam" id="PF00083">
    <property type="entry name" value="Sugar_tr"/>
    <property type="match status" value="1"/>
</dbReference>
<evidence type="ECO:0000256" key="5">
    <source>
        <dbReference type="ARBA" id="ARBA00022989"/>
    </source>
</evidence>
<keyword evidence="4 9" id="KW-0812">Transmembrane</keyword>
<evidence type="ECO:0000256" key="3">
    <source>
        <dbReference type="ARBA" id="ARBA00022448"/>
    </source>
</evidence>
<dbReference type="SUPFAM" id="SSF103473">
    <property type="entry name" value="MFS general substrate transporter"/>
    <property type="match status" value="1"/>
</dbReference>
<reference evidence="11" key="1">
    <citation type="journal article" date="2021" name="IMA Fungus">
        <title>Genomic characterization of three marine fungi, including Emericellopsis atlantica sp. nov. with signatures of a generalist lifestyle and marine biomass degradation.</title>
        <authorList>
            <person name="Hagestad O.C."/>
            <person name="Hou L."/>
            <person name="Andersen J.H."/>
            <person name="Hansen E.H."/>
            <person name="Altermark B."/>
            <person name="Li C."/>
            <person name="Kuhnert E."/>
            <person name="Cox R.J."/>
            <person name="Crous P.W."/>
            <person name="Spatafora J.W."/>
            <person name="Lail K."/>
            <person name="Amirebrahimi M."/>
            <person name="Lipzen A."/>
            <person name="Pangilinan J."/>
            <person name="Andreopoulos W."/>
            <person name="Hayes R.D."/>
            <person name="Ng V."/>
            <person name="Grigoriev I.V."/>
            <person name="Jackson S.A."/>
            <person name="Sutton T.D.S."/>
            <person name="Dobson A.D.W."/>
            <person name="Rama T."/>
        </authorList>
    </citation>
    <scope>NUCLEOTIDE SEQUENCE</scope>
    <source>
        <strain evidence="11">TRa018bII</strain>
    </source>
</reference>
<accession>A0A9P8C0F1</accession>
<dbReference type="GO" id="GO:0016020">
    <property type="term" value="C:membrane"/>
    <property type="evidence" value="ECO:0007669"/>
    <property type="project" value="UniProtKB-SubCell"/>
</dbReference>
<feature type="transmembrane region" description="Helical" evidence="9">
    <location>
        <begin position="86"/>
        <end position="109"/>
    </location>
</feature>
<evidence type="ECO:0000256" key="8">
    <source>
        <dbReference type="SAM" id="MobiDB-lite"/>
    </source>
</evidence>
<sequence>MVAGAAAPGIYDAALERRKALMGESGPAALVKNFRVFSIAMFACIGGLLYGYNQGVFSGVLVMHSFEQHMGNYAGDLPENQARKGWLTSILELGAWLGCLLSGFIAEVFSRKRGILFATGVFILGVVIQATAIAGSAAHNNILAGRFITGMGVGSLSMIVPMYNAEVAPPEVRGSLIALQQLAICFGIMVSFWIDYGTNYIGGTGKTQTDAAWLVPICLQLFPALVLFGGILFMPFSPRWLVHHGREVEARRVLARLRDLPQDHELVELEFLEIKAQSLFEKRTVAEHFPHLTGTSAWVVFKLQFVAIGSLFKTKAMFKRVIVATVTMFFQQWTGINAVLYYAPTIFKSLGMGSNTTSLLATGVVGIVMFIATIPSVLYIDKLGRKPILTIGAIGMASCHIVIAGIVAKYRDSWTEHPGAGWGAVAMVWLFVVHFGYSWGPCAWIIVAEIWPISNRPYGIALGSSSNWMNNFIVGQVTPNMIADISYGTYLIFGILTFGGAAFIWWFVPETKRLTLEEMDVIFGSEGTAQADIERMEEINKEIGLERIARGSASGSGQVDVYEKGENGMHSEIKEE</sequence>
<name>A0A9P8C0F1_9HELO</name>
<feature type="transmembrane region" description="Helical" evidence="9">
    <location>
        <begin position="420"/>
        <end position="447"/>
    </location>
</feature>
<evidence type="ECO:0000256" key="2">
    <source>
        <dbReference type="ARBA" id="ARBA00010992"/>
    </source>
</evidence>
<feature type="transmembrane region" description="Helical" evidence="9">
    <location>
        <begin position="116"/>
        <end position="137"/>
    </location>
</feature>
<dbReference type="PANTHER" id="PTHR48022">
    <property type="entry name" value="PLASTIDIC GLUCOSE TRANSPORTER 4"/>
    <property type="match status" value="1"/>
</dbReference>
<dbReference type="InterPro" id="IPR005829">
    <property type="entry name" value="Sugar_transporter_CS"/>
</dbReference>
<dbReference type="NCBIfam" id="TIGR00879">
    <property type="entry name" value="SP"/>
    <property type="match status" value="1"/>
</dbReference>
<protein>
    <submittedName>
        <fullName evidence="11">Quinate permease</fullName>
    </submittedName>
</protein>
<evidence type="ECO:0000256" key="6">
    <source>
        <dbReference type="ARBA" id="ARBA00023136"/>
    </source>
</evidence>
<dbReference type="InterPro" id="IPR050360">
    <property type="entry name" value="MFS_Sugar_Transporters"/>
</dbReference>
<dbReference type="Proteomes" id="UP000824998">
    <property type="component" value="Unassembled WGS sequence"/>
</dbReference>
<evidence type="ECO:0000256" key="9">
    <source>
        <dbReference type="SAM" id="Phobius"/>
    </source>
</evidence>
<dbReference type="GO" id="GO:0005351">
    <property type="term" value="F:carbohydrate:proton symporter activity"/>
    <property type="evidence" value="ECO:0007669"/>
    <property type="project" value="TreeGrafter"/>
</dbReference>
<evidence type="ECO:0000256" key="7">
    <source>
        <dbReference type="RuleBase" id="RU003346"/>
    </source>
</evidence>
<dbReference type="EMBL" id="MU251786">
    <property type="protein sequence ID" value="KAG9229318.1"/>
    <property type="molecule type" value="Genomic_DNA"/>
</dbReference>
<evidence type="ECO:0000313" key="12">
    <source>
        <dbReference type="Proteomes" id="UP000824998"/>
    </source>
</evidence>
<dbReference type="InterPro" id="IPR005828">
    <property type="entry name" value="MFS_sugar_transport-like"/>
</dbReference>
<gene>
    <name evidence="11" type="ORF">BJ875DRAFT_489027</name>
</gene>
<dbReference type="InterPro" id="IPR020846">
    <property type="entry name" value="MFS_dom"/>
</dbReference>
<evidence type="ECO:0000259" key="10">
    <source>
        <dbReference type="PROSITE" id="PS50850"/>
    </source>
</evidence>
<dbReference type="FunFam" id="1.20.1250.20:FF:000026">
    <property type="entry name" value="MFS quinate transporter QutD"/>
    <property type="match status" value="1"/>
</dbReference>
<feature type="transmembrane region" description="Helical" evidence="9">
    <location>
        <begin position="143"/>
        <end position="163"/>
    </location>
</feature>
<feature type="transmembrane region" description="Helical" evidence="9">
    <location>
        <begin position="175"/>
        <end position="194"/>
    </location>
</feature>
<proteinExistence type="inferred from homology"/>
<feature type="transmembrane region" description="Helical" evidence="9">
    <location>
        <begin position="387"/>
        <end position="408"/>
    </location>
</feature>
<keyword evidence="12" id="KW-1185">Reference proteome</keyword>
<keyword evidence="6 9" id="KW-0472">Membrane</keyword>
<evidence type="ECO:0000256" key="1">
    <source>
        <dbReference type="ARBA" id="ARBA00004141"/>
    </source>
</evidence>
<feature type="transmembrane region" description="Helical" evidence="9">
    <location>
        <begin position="214"/>
        <end position="236"/>
    </location>
</feature>
<feature type="transmembrane region" description="Helical" evidence="9">
    <location>
        <begin position="490"/>
        <end position="508"/>
    </location>
</feature>
<dbReference type="PROSITE" id="PS00216">
    <property type="entry name" value="SUGAR_TRANSPORT_1"/>
    <property type="match status" value="1"/>
</dbReference>
<keyword evidence="5 9" id="KW-1133">Transmembrane helix</keyword>